<dbReference type="CDD" id="cd13124">
    <property type="entry name" value="MATE_SpoVB_like"/>
    <property type="match status" value="1"/>
</dbReference>
<feature type="transmembrane region" description="Helical" evidence="6">
    <location>
        <begin position="453"/>
        <end position="475"/>
    </location>
</feature>
<organism evidence="7 8">
    <name type="scientific">Natranaerovirga hydrolytica</name>
    <dbReference type="NCBI Taxonomy" id="680378"/>
    <lineage>
        <taxon>Bacteria</taxon>
        <taxon>Bacillati</taxon>
        <taxon>Bacillota</taxon>
        <taxon>Clostridia</taxon>
        <taxon>Lachnospirales</taxon>
        <taxon>Natranaerovirgaceae</taxon>
        <taxon>Natranaerovirga</taxon>
    </lineage>
</organism>
<evidence type="ECO:0000256" key="5">
    <source>
        <dbReference type="ARBA" id="ARBA00023136"/>
    </source>
</evidence>
<feature type="transmembrane region" description="Helical" evidence="6">
    <location>
        <begin position="157"/>
        <end position="177"/>
    </location>
</feature>
<sequence length="526" mass="58224">MSNSKVFIKGTMLLSIAGIITRILSMFFRIPLIYLTGDEGLGYYQAFYPTFMIFTAIAITGMPQTISKLISEKIEAKEEGEAYAYFKTALILLMVFGVVVTLFFFIGGNWLISIAGWERETIYVIYGIGISTVFVCVGGAIKGFFQGRQIMIPTATSQIIEAFIKVIFGLGLTYVLLQKGMDIHIAIFGAAIGTSLGFILSSLYLIIVFLKTKRRENIILKHYNYNFKALGKKLVLLAIPITIGASGYSIMTSIDTLTLYNGLEIAGIGEQANTINGQISKSFSIINVPLTFAVALMVSTVPAIAQAKEKNNIKELKDSIQTSLRFSLLLAFPSAIGLGLLSKPVMQLIYRDNYLGYEYLRLYSICLFFIIIGQALASILHGLGYYMKPVWHILAGAIIKLILNFLLISSPLLGQGALIGSIGFYMVFTLLNYMALKKVIKDKVYEVNNFIKIFISAIIMGTIVVITYYTMISIIGRDVATILSIGIGGMVYIILLFLTKSVQEEDLYALPKHQSIIKTLKKIRLI</sequence>
<dbReference type="PANTHER" id="PTHR30250:SF21">
    <property type="entry name" value="LIPID II FLIPPASE MURJ"/>
    <property type="match status" value="1"/>
</dbReference>
<feature type="transmembrane region" description="Helical" evidence="6">
    <location>
        <begin position="183"/>
        <end position="210"/>
    </location>
</feature>
<accession>A0A4R1MZQ3</accession>
<evidence type="ECO:0000256" key="4">
    <source>
        <dbReference type="ARBA" id="ARBA00022989"/>
    </source>
</evidence>
<dbReference type="EMBL" id="SMGQ01000011">
    <property type="protein sequence ID" value="TCK98827.1"/>
    <property type="molecule type" value="Genomic_DNA"/>
</dbReference>
<dbReference type="InterPro" id="IPR050833">
    <property type="entry name" value="Poly_Biosynth_Transport"/>
</dbReference>
<protein>
    <submittedName>
        <fullName evidence="7">Stage V sporulation protein B</fullName>
    </submittedName>
</protein>
<keyword evidence="4 6" id="KW-1133">Transmembrane helix</keyword>
<evidence type="ECO:0000256" key="2">
    <source>
        <dbReference type="ARBA" id="ARBA00022475"/>
    </source>
</evidence>
<comment type="caution">
    <text evidence="7">The sequence shown here is derived from an EMBL/GenBank/DDBJ whole genome shotgun (WGS) entry which is preliminary data.</text>
</comment>
<feature type="transmembrane region" description="Helical" evidence="6">
    <location>
        <begin position="481"/>
        <end position="498"/>
    </location>
</feature>
<gene>
    <name evidence="7" type="ORF">EDC19_1269</name>
</gene>
<keyword evidence="2" id="KW-1003">Cell membrane</keyword>
<evidence type="ECO:0000256" key="1">
    <source>
        <dbReference type="ARBA" id="ARBA00004651"/>
    </source>
</evidence>
<dbReference type="GO" id="GO:0005886">
    <property type="term" value="C:plasma membrane"/>
    <property type="evidence" value="ECO:0007669"/>
    <property type="project" value="UniProtKB-SubCell"/>
</dbReference>
<dbReference type="InterPro" id="IPR002797">
    <property type="entry name" value="Polysacc_synth"/>
</dbReference>
<feature type="transmembrane region" description="Helical" evidence="6">
    <location>
        <begin position="46"/>
        <end position="63"/>
    </location>
</feature>
<dbReference type="AlphaFoldDB" id="A0A4R1MZQ3"/>
<keyword evidence="3 6" id="KW-0812">Transmembrane</keyword>
<keyword evidence="5 6" id="KW-0472">Membrane</keyword>
<dbReference type="PIRSF" id="PIRSF038958">
    <property type="entry name" value="PG_synth_SpoVB"/>
    <property type="match status" value="1"/>
</dbReference>
<feature type="transmembrane region" description="Helical" evidence="6">
    <location>
        <begin position="230"/>
        <end position="251"/>
    </location>
</feature>
<feature type="transmembrane region" description="Helical" evidence="6">
    <location>
        <begin position="124"/>
        <end position="145"/>
    </location>
</feature>
<keyword evidence="8" id="KW-1185">Reference proteome</keyword>
<proteinExistence type="predicted"/>
<feature type="transmembrane region" description="Helical" evidence="6">
    <location>
        <begin position="390"/>
        <end position="408"/>
    </location>
</feature>
<evidence type="ECO:0000313" key="7">
    <source>
        <dbReference type="EMBL" id="TCK98827.1"/>
    </source>
</evidence>
<feature type="transmembrane region" description="Helical" evidence="6">
    <location>
        <begin position="414"/>
        <end position="433"/>
    </location>
</feature>
<dbReference type="InterPro" id="IPR024923">
    <property type="entry name" value="PG_synth_SpoVB"/>
</dbReference>
<feature type="transmembrane region" description="Helical" evidence="6">
    <location>
        <begin position="326"/>
        <end position="350"/>
    </location>
</feature>
<reference evidence="7 8" key="1">
    <citation type="submission" date="2019-03" db="EMBL/GenBank/DDBJ databases">
        <title>Genomic Encyclopedia of Type Strains, Phase IV (KMG-IV): sequencing the most valuable type-strain genomes for metagenomic binning, comparative biology and taxonomic classification.</title>
        <authorList>
            <person name="Goeker M."/>
        </authorList>
    </citation>
    <scope>NUCLEOTIDE SEQUENCE [LARGE SCALE GENOMIC DNA]</scope>
    <source>
        <strain evidence="7 8">DSM 24176</strain>
    </source>
</reference>
<dbReference type="Proteomes" id="UP000294545">
    <property type="component" value="Unassembled WGS sequence"/>
</dbReference>
<comment type="subcellular location">
    <subcellularLocation>
        <location evidence="1">Cell membrane</location>
        <topology evidence="1">Multi-pass membrane protein</topology>
    </subcellularLocation>
</comment>
<evidence type="ECO:0000256" key="6">
    <source>
        <dbReference type="SAM" id="Phobius"/>
    </source>
</evidence>
<feature type="transmembrane region" description="Helical" evidence="6">
    <location>
        <begin position="283"/>
        <end position="305"/>
    </location>
</feature>
<name>A0A4R1MZQ3_9FIRM</name>
<feature type="transmembrane region" description="Helical" evidence="6">
    <location>
        <begin position="84"/>
        <end position="112"/>
    </location>
</feature>
<evidence type="ECO:0000313" key="8">
    <source>
        <dbReference type="Proteomes" id="UP000294545"/>
    </source>
</evidence>
<feature type="transmembrane region" description="Helical" evidence="6">
    <location>
        <begin position="12"/>
        <end position="34"/>
    </location>
</feature>
<feature type="transmembrane region" description="Helical" evidence="6">
    <location>
        <begin position="362"/>
        <end position="383"/>
    </location>
</feature>
<dbReference type="Pfam" id="PF01943">
    <property type="entry name" value="Polysacc_synt"/>
    <property type="match status" value="1"/>
</dbReference>
<evidence type="ECO:0000256" key="3">
    <source>
        <dbReference type="ARBA" id="ARBA00022692"/>
    </source>
</evidence>
<dbReference type="RefSeq" id="WP_132281971.1">
    <property type="nucleotide sequence ID" value="NZ_SMGQ01000011.1"/>
</dbReference>
<dbReference type="OrthoDB" id="9775950at2"/>
<dbReference type="PANTHER" id="PTHR30250">
    <property type="entry name" value="PST FAMILY PREDICTED COLANIC ACID TRANSPORTER"/>
    <property type="match status" value="1"/>
</dbReference>